<evidence type="ECO:0000313" key="1">
    <source>
        <dbReference type="EMBL" id="ARU57237.1"/>
    </source>
</evidence>
<dbReference type="AlphaFoldDB" id="A0A1Y0I9N7"/>
<name>A0A1Y0I9N7_9GAMM</name>
<proteinExistence type="predicted"/>
<reference evidence="1 2" key="1">
    <citation type="submission" date="2017-05" db="EMBL/GenBank/DDBJ databases">
        <title>Genomic insights into alkan degradation activity of Oleiphilus messinensis.</title>
        <authorList>
            <person name="Kozyavkin S.A."/>
            <person name="Slesarev A.I."/>
            <person name="Golyshin P.N."/>
            <person name="Korzhenkov A."/>
            <person name="Golyshina O.N."/>
            <person name="Toshchakov S.V."/>
        </authorList>
    </citation>
    <scope>NUCLEOTIDE SEQUENCE [LARGE SCALE GENOMIC DNA]</scope>
    <source>
        <strain evidence="1 2">ME102</strain>
    </source>
</reference>
<evidence type="ECO:0000313" key="2">
    <source>
        <dbReference type="Proteomes" id="UP000196027"/>
    </source>
</evidence>
<gene>
    <name evidence="1" type="ORF">OLMES_3195</name>
</gene>
<dbReference type="EMBL" id="CP021425">
    <property type="protein sequence ID" value="ARU57237.1"/>
    <property type="molecule type" value="Genomic_DNA"/>
</dbReference>
<dbReference type="Proteomes" id="UP000196027">
    <property type="component" value="Chromosome"/>
</dbReference>
<keyword evidence="2" id="KW-1185">Reference proteome</keyword>
<dbReference type="RefSeq" id="WP_087462154.1">
    <property type="nucleotide sequence ID" value="NZ_CP021425.1"/>
</dbReference>
<dbReference type="KEGG" id="ome:OLMES_3195"/>
<sequence length="98" mass="11328">MADKKAYQEWKTKAEQVRQISSDKKLARWQKAHLAGKALMGIDLNGLQSKHRRKFLNTISQINGILANYQLDSFDDYQKISEDELSEIIRLLKVLTPP</sequence>
<protein>
    <submittedName>
        <fullName evidence="1">IS66 family transposase OrfD</fullName>
    </submittedName>
</protein>
<accession>A0A1Y0I9N7</accession>
<organism evidence="1 2">
    <name type="scientific">Oleiphilus messinensis</name>
    <dbReference type="NCBI Taxonomy" id="141451"/>
    <lineage>
        <taxon>Bacteria</taxon>
        <taxon>Pseudomonadati</taxon>
        <taxon>Pseudomonadota</taxon>
        <taxon>Gammaproteobacteria</taxon>
        <taxon>Oceanospirillales</taxon>
        <taxon>Oleiphilaceae</taxon>
        <taxon>Oleiphilus</taxon>
    </lineage>
</organism>